<comment type="caution">
    <text evidence="2">The sequence shown here is derived from an EMBL/GenBank/DDBJ whole genome shotgun (WGS) entry which is preliminary data.</text>
</comment>
<protein>
    <submittedName>
        <fullName evidence="2">Helix-turn-helix transcriptional regulator</fullName>
    </submittedName>
</protein>
<keyword evidence="3" id="KW-1185">Reference proteome</keyword>
<dbReference type="OrthoDB" id="1098026at2"/>
<dbReference type="EMBL" id="WAAU01000003">
    <property type="protein sequence ID" value="KAB1160717.1"/>
    <property type="molecule type" value="Genomic_DNA"/>
</dbReference>
<dbReference type="SUPFAM" id="SSF47413">
    <property type="entry name" value="lambda repressor-like DNA-binding domains"/>
    <property type="match status" value="1"/>
</dbReference>
<sequence>MSVEKDKLFNFIKEKLPNNVLFTEEIADVLDISYDAAYRRINGKTSLSFKEALELARYYKISLNKLYNISSTLSKSIIKNDYVNTYEGVNDFYKDIAFYVATYASDKNSKVYYTAKNIPIYHIPVNTLYSKFRVYVYLNFLSKKEESKIEPFSKFIEKQFFTNESKRFREKFKEVSITDVWSDTTINSCLHTIYYFYKTKLITRTEALQLCDEILLLIERIEDKAKNKTWNSKKGLKYELYYNKLVNINHVLFLKSETKKGLLVPYTSLSYMRIEDKIICNEVDEYFQKQLQFSQNISGSAEVERRMFFTLMYEKIEQLKHQINSKAIMSFI</sequence>
<dbReference type="Proteomes" id="UP000467305">
    <property type="component" value="Unassembled WGS sequence"/>
</dbReference>
<evidence type="ECO:0000259" key="1">
    <source>
        <dbReference type="PROSITE" id="PS50943"/>
    </source>
</evidence>
<dbReference type="AlphaFoldDB" id="A0A7J5ASV5"/>
<feature type="domain" description="HTH cro/C1-type" evidence="1">
    <location>
        <begin position="24"/>
        <end position="66"/>
    </location>
</feature>
<evidence type="ECO:0000313" key="3">
    <source>
        <dbReference type="Proteomes" id="UP000467305"/>
    </source>
</evidence>
<dbReference type="InterPro" id="IPR010982">
    <property type="entry name" value="Lambda_DNA-bd_dom_sf"/>
</dbReference>
<reference evidence="2 3" key="1">
    <citation type="submission" date="2019-09" db="EMBL/GenBank/DDBJ databases">
        <authorList>
            <person name="Cao W.R."/>
        </authorList>
    </citation>
    <scope>NUCLEOTIDE SEQUENCE [LARGE SCALE GENOMIC DNA]</scope>
    <source>
        <strain evidence="3">a4</strain>
    </source>
</reference>
<organism evidence="2 3">
    <name type="scientific">Tenacibaculum aiptasiae</name>
    <dbReference type="NCBI Taxonomy" id="426481"/>
    <lineage>
        <taxon>Bacteria</taxon>
        <taxon>Pseudomonadati</taxon>
        <taxon>Bacteroidota</taxon>
        <taxon>Flavobacteriia</taxon>
        <taxon>Flavobacteriales</taxon>
        <taxon>Flavobacteriaceae</taxon>
        <taxon>Tenacibaculum</taxon>
    </lineage>
</organism>
<dbReference type="InterPro" id="IPR001387">
    <property type="entry name" value="Cro/C1-type_HTH"/>
</dbReference>
<name>A0A7J5ASV5_9FLAO</name>
<dbReference type="PROSITE" id="PS50943">
    <property type="entry name" value="HTH_CROC1"/>
    <property type="match status" value="1"/>
</dbReference>
<gene>
    <name evidence="2" type="ORF">F7018_02240</name>
</gene>
<dbReference type="GO" id="GO:0003677">
    <property type="term" value="F:DNA binding"/>
    <property type="evidence" value="ECO:0007669"/>
    <property type="project" value="InterPro"/>
</dbReference>
<accession>A0A7J5ASV5</accession>
<dbReference type="RefSeq" id="WP_150898346.1">
    <property type="nucleotide sequence ID" value="NZ_WAAU01000003.1"/>
</dbReference>
<proteinExistence type="predicted"/>
<evidence type="ECO:0000313" key="2">
    <source>
        <dbReference type="EMBL" id="KAB1160717.1"/>
    </source>
</evidence>